<evidence type="ECO:0000256" key="2">
    <source>
        <dbReference type="ARBA" id="ARBA00023027"/>
    </source>
</evidence>
<dbReference type="PANTHER" id="PTHR10996:SF178">
    <property type="entry name" value="2-HYDROXYACID DEHYDROGENASE YGL185C-RELATED"/>
    <property type="match status" value="1"/>
</dbReference>
<keyword evidence="5" id="KW-1185">Reference proteome</keyword>
<dbReference type="Pfam" id="PF02826">
    <property type="entry name" value="2-Hacid_dh_C"/>
    <property type="match status" value="1"/>
</dbReference>
<reference evidence="4 5" key="1">
    <citation type="submission" date="2023-08" db="EMBL/GenBank/DDBJ databases">
        <title>Microbacterium sp. nov., isolated from a waste landfill.</title>
        <authorList>
            <person name="Wen W."/>
        </authorList>
    </citation>
    <scope>NUCLEOTIDE SEQUENCE [LARGE SCALE GENOMIC DNA]</scope>
    <source>
        <strain evidence="4 5">ASV81</strain>
    </source>
</reference>
<dbReference type="RefSeq" id="WP_308490141.1">
    <property type="nucleotide sequence ID" value="NZ_JAVFCB010000009.1"/>
</dbReference>
<keyword evidence="2" id="KW-0520">NAD</keyword>
<feature type="domain" description="D-isomer specific 2-hydroxyacid dehydrogenase NAD-binding" evidence="3">
    <location>
        <begin position="124"/>
        <end position="301"/>
    </location>
</feature>
<name>A0ABU0XJ99_9MICO</name>
<dbReference type="Proteomes" id="UP001230289">
    <property type="component" value="Unassembled WGS sequence"/>
</dbReference>
<organism evidence="4 5">
    <name type="scientific">Microbacterium capsulatum</name>
    <dbReference type="NCBI Taxonomy" id="3041921"/>
    <lineage>
        <taxon>Bacteria</taxon>
        <taxon>Bacillati</taxon>
        <taxon>Actinomycetota</taxon>
        <taxon>Actinomycetes</taxon>
        <taxon>Micrococcales</taxon>
        <taxon>Microbacteriaceae</taxon>
        <taxon>Microbacterium</taxon>
    </lineage>
</organism>
<gene>
    <name evidence="4" type="ORF">RBR11_14805</name>
</gene>
<dbReference type="PROSITE" id="PS00671">
    <property type="entry name" value="D_2_HYDROXYACID_DH_3"/>
    <property type="match status" value="1"/>
</dbReference>
<dbReference type="InterPro" id="IPR029753">
    <property type="entry name" value="D-isomer_DH_CS"/>
</dbReference>
<keyword evidence="1" id="KW-0560">Oxidoreductase</keyword>
<dbReference type="InterPro" id="IPR006140">
    <property type="entry name" value="D-isomer_DH_NAD-bd"/>
</dbReference>
<dbReference type="EMBL" id="JAVFCB010000009">
    <property type="protein sequence ID" value="MDQ4215187.1"/>
    <property type="molecule type" value="Genomic_DNA"/>
</dbReference>
<evidence type="ECO:0000256" key="1">
    <source>
        <dbReference type="ARBA" id="ARBA00023002"/>
    </source>
</evidence>
<protein>
    <submittedName>
        <fullName evidence="4">Hydroxyacid dehydrogenase</fullName>
    </submittedName>
</protein>
<proteinExistence type="predicted"/>
<evidence type="ECO:0000313" key="5">
    <source>
        <dbReference type="Proteomes" id="UP001230289"/>
    </source>
</evidence>
<dbReference type="SUPFAM" id="SSF52283">
    <property type="entry name" value="Formate/glycerate dehydrogenase catalytic domain-like"/>
    <property type="match status" value="1"/>
</dbReference>
<accession>A0ABU0XJ99</accession>
<evidence type="ECO:0000313" key="4">
    <source>
        <dbReference type="EMBL" id="MDQ4215187.1"/>
    </source>
</evidence>
<comment type="caution">
    <text evidence="4">The sequence shown here is derived from an EMBL/GenBank/DDBJ whole genome shotgun (WGS) entry which is preliminary data.</text>
</comment>
<evidence type="ECO:0000259" key="3">
    <source>
        <dbReference type="Pfam" id="PF02826"/>
    </source>
</evidence>
<dbReference type="PANTHER" id="PTHR10996">
    <property type="entry name" value="2-HYDROXYACID DEHYDROGENASE-RELATED"/>
    <property type="match status" value="1"/>
</dbReference>
<dbReference type="SUPFAM" id="SSF51735">
    <property type="entry name" value="NAD(P)-binding Rossmann-fold domains"/>
    <property type="match status" value="1"/>
</dbReference>
<sequence length="341" mass="36531">MSDAPSTERLDVLVAMPEPLVGAIFPDALRARLDAVADVDWSTVLSGFSADDARLSRVQVLLTSWGAPLLDARALALMPRLRAVVHAAGSVKHHLGPEVWDRGVAVTSAAEVNALPVADYTLAAVLFAGKRVFRKSHDYAQGVFGSDVTDPRMGNTARTVGIIGASRVGRALLPMLARHGFRLLVSDPTLDDARIRALLPGYPVEPADLMTMMREADVVSLHAPELPETHHLIDDRMLSAMRDGAVLINTSRGSLVDTEALTRHCASGRIDAVLDVTDPEPLPREHPLFALPNVLITPHVAGALGSELQCFGDFSVRQIERLSVGLPLEGQVTSAELGRIA</sequence>
<dbReference type="InterPro" id="IPR050223">
    <property type="entry name" value="D-isomer_2-hydroxyacid_DH"/>
</dbReference>
<dbReference type="InterPro" id="IPR036291">
    <property type="entry name" value="NAD(P)-bd_dom_sf"/>
</dbReference>
<dbReference type="CDD" id="cd12167">
    <property type="entry name" value="2-Hacid_dh_8"/>
    <property type="match status" value="1"/>
</dbReference>
<dbReference type="Gene3D" id="3.40.50.720">
    <property type="entry name" value="NAD(P)-binding Rossmann-like Domain"/>
    <property type="match status" value="2"/>
</dbReference>